<evidence type="ECO:0000256" key="2">
    <source>
        <dbReference type="SAM" id="MobiDB-lite"/>
    </source>
</evidence>
<organism evidence="3 4">
    <name type="scientific">Calicophoron daubneyi</name>
    <name type="common">Rumen fluke</name>
    <name type="synonym">Paramphistomum daubneyi</name>
    <dbReference type="NCBI Taxonomy" id="300641"/>
    <lineage>
        <taxon>Eukaryota</taxon>
        <taxon>Metazoa</taxon>
        <taxon>Spiralia</taxon>
        <taxon>Lophotrochozoa</taxon>
        <taxon>Platyhelminthes</taxon>
        <taxon>Trematoda</taxon>
        <taxon>Digenea</taxon>
        <taxon>Plagiorchiida</taxon>
        <taxon>Pronocephalata</taxon>
        <taxon>Paramphistomoidea</taxon>
        <taxon>Paramphistomidae</taxon>
        <taxon>Calicophoron</taxon>
    </lineage>
</organism>
<comment type="caution">
    <text evidence="3">The sequence shown here is derived from an EMBL/GenBank/DDBJ whole genome shotgun (WGS) entry which is preliminary data.</text>
</comment>
<feature type="region of interest" description="Disordered" evidence="2">
    <location>
        <begin position="587"/>
        <end position="620"/>
    </location>
</feature>
<evidence type="ECO:0000256" key="1">
    <source>
        <dbReference type="SAM" id="Coils"/>
    </source>
</evidence>
<evidence type="ECO:0000313" key="3">
    <source>
        <dbReference type="EMBL" id="CAL5131536.1"/>
    </source>
</evidence>
<dbReference type="EMBL" id="CAXLJL010000099">
    <property type="protein sequence ID" value="CAL5131536.1"/>
    <property type="molecule type" value="Genomic_DNA"/>
</dbReference>
<dbReference type="AlphaFoldDB" id="A0AAV2T5T9"/>
<feature type="compositionally biased region" description="Low complexity" evidence="2">
    <location>
        <begin position="589"/>
        <end position="600"/>
    </location>
</feature>
<evidence type="ECO:0000313" key="4">
    <source>
        <dbReference type="Proteomes" id="UP001497525"/>
    </source>
</evidence>
<gene>
    <name evidence="3" type="ORF">CDAUBV1_LOCUS4003</name>
</gene>
<protein>
    <submittedName>
        <fullName evidence="3">Uncharacterized protein</fullName>
    </submittedName>
</protein>
<accession>A0AAV2T5T9</accession>
<feature type="coiled-coil region" evidence="1">
    <location>
        <begin position="376"/>
        <end position="403"/>
    </location>
</feature>
<reference evidence="3" key="1">
    <citation type="submission" date="2024-06" db="EMBL/GenBank/DDBJ databases">
        <authorList>
            <person name="Liu X."/>
            <person name="Lenzi L."/>
            <person name="Haldenby T S."/>
            <person name="Uol C."/>
        </authorList>
    </citation>
    <scope>NUCLEOTIDE SEQUENCE</scope>
</reference>
<keyword evidence="1" id="KW-0175">Coiled coil</keyword>
<sequence>MVGSGKLLAIIFGFSYFVMAVSSICQLSQQHARYENNITTIFKEILGFREAEKVFDAALAEVKALPEKIIRVNNISLGKQLNEMDIRSRELLIYAAKFLESLRELFHERQMKSVPRSVLRLNSELDYLMMAVLRDGSLPQKLGYSMEDLIQCLRSKELVSHTMDLFGPLRIKWQEQFVIGLKQYVYLQHITERIRLDLTRKPSESCVRGLNKLVIGCPHNAMQINHPPVDPDQRPSNGFRLQSGICGSFCSNVIRACLAEPFLLLSDGGRNDRIASKERDELIPWELFAEVQGAQKSQKSYVISTYEAVLTALNASYISELIRTGLKNTRMKKASLKPVLHIFCGQPGHPEKQLPRTVNTSDSAVGVNSFPKQTVTEDIAREQNKLTNKVKELSRQLSVLASKHLAPELFVRNVEKRFCNEDSYDKRGNQIACWNGMMFGRYDKPVPPFTVAGQEVNPERLSVRKVQRRPVSLGVKKEALQSDERSDTRSTRPLLSEQVLATDRRIRDEFDSPSSGFMYTREDFDFLPTIFQQSHKQRQHHAAVNRESVAQEDTRNRCLIDDEDCLGQNEDIFKLEDIQDLKSPFAEVTTTDSSSPTPTDRSLATPDQSTFKNARVEQSKSTERNGAFNLFRNSQFLFNILSSFLLRTMIVDS</sequence>
<name>A0AAV2T5T9_CALDB</name>
<dbReference type="Proteomes" id="UP001497525">
    <property type="component" value="Unassembled WGS sequence"/>
</dbReference>
<proteinExistence type="predicted"/>